<dbReference type="Proteomes" id="UP001500507">
    <property type="component" value="Unassembled WGS sequence"/>
</dbReference>
<evidence type="ECO:0000259" key="1">
    <source>
        <dbReference type="Pfam" id="PF13173"/>
    </source>
</evidence>
<dbReference type="InterPro" id="IPR041682">
    <property type="entry name" value="AAA_14"/>
</dbReference>
<name>A0ABP3XQH9_9FLAO</name>
<keyword evidence="3" id="KW-0067">ATP-binding</keyword>
<reference evidence="4" key="1">
    <citation type="journal article" date="2019" name="Int. J. Syst. Evol. Microbiol.">
        <title>The Global Catalogue of Microorganisms (GCM) 10K type strain sequencing project: providing services to taxonomists for standard genome sequencing and annotation.</title>
        <authorList>
            <consortium name="The Broad Institute Genomics Platform"/>
            <consortium name="The Broad Institute Genome Sequencing Center for Infectious Disease"/>
            <person name="Wu L."/>
            <person name="Ma J."/>
        </authorList>
    </citation>
    <scope>NUCLEOTIDE SEQUENCE [LARGE SCALE GENOMIC DNA]</scope>
    <source>
        <strain evidence="4">JCM 16082</strain>
    </source>
</reference>
<dbReference type="PANTHER" id="PTHR43566:SF1">
    <property type="entry name" value="AAA+ ATPASE DOMAIN-CONTAINING PROTEIN"/>
    <property type="match status" value="1"/>
</dbReference>
<dbReference type="PANTHER" id="PTHR43566">
    <property type="entry name" value="CONSERVED PROTEIN"/>
    <property type="match status" value="1"/>
</dbReference>
<keyword evidence="4" id="KW-1185">Reference proteome</keyword>
<evidence type="ECO:0000259" key="2">
    <source>
        <dbReference type="Pfam" id="PF13635"/>
    </source>
</evidence>
<feature type="domain" description="DUF4143" evidence="2">
    <location>
        <begin position="184"/>
        <end position="339"/>
    </location>
</feature>
<dbReference type="Gene3D" id="3.40.50.300">
    <property type="entry name" value="P-loop containing nucleotide triphosphate hydrolases"/>
    <property type="match status" value="1"/>
</dbReference>
<dbReference type="SUPFAM" id="SSF52540">
    <property type="entry name" value="P-loop containing nucleoside triphosphate hydrolases"/>
    <property type="match status" value="1"/>
</dbReference>
<organism evidence="3 4">
    <name type="scientific">Gangjinia marincola</name>
    <dbReference type="NCBI Taxonomy" id="578463"/>
    <lineage>
        <taxon>Bacteria</taxon>
        <taxon>Pseudomonadati</taxon>
        <taxon>Bacteroidota</taxon>
        <taxon>Flavobacteriia</taxon>
        <taxon>Flavobacteriales</taxon>
        <taxon>Flavobacteriaceae</taxon>
        <taxon>Gangjinia</taxon>
    </lineage>
</organism>
<dbReference type="InterPro" id="IPR025420">
    <property type="entry name" value="DUF4143"/>
</dbReference>
<evidence type="ECO:0000313" key="4">
    <source>
        <dbReference type="Proteomes" id="UP001500507"/>
    </source>
</evidence>
<gene>
    <name evidence="3" type="ORF">GCM10009117_06500</name>
</gene>
<dbReference type="GO" id="GO:0005524">
    <property type="term" value="F:ATP binding"/>
    <property type="evidence" value="ECO:0007669"/>
    <property type="project" value="UniProtKB-KW"/>
</dbReference>
<comment type="caution">
    <text evidence="3">The sequence shown here is derived from an EMBL/GenBank/DDBJ whole genome shotgun (WGS) entry which is preliminary data.</text>
</comment>
<protein>
    <submittedName>
        <fullName evidence="3">ATP-binding protein</fullName>
    </submittedName>
</protein>
<dbReference type="EMBL" id="BAAAFG010000002">
    <property type="protein sequence ID" value="GAA0871504.1"/>
    <property type="molecule type" value="Genomic_DNA"/>
</dbReference>
<dbReference type="Pfam" id="PF13635">
    <property type="entry name" value="DUF4143"/>
    <property type="match status" value="1"/>
</dbReference>
<dbReference type="Pfam" id="PF13173">
    <property type="entry name" value="AAA_14"/>
    <property type="match status" value="1"/>
</dbReference>
<keyword evidence="3" id="KW-0547">Nucleotide-binding</keyword>
<sequence length="377" mass="43901">MLFERQLLSQLSSKFNSGKAIILLGPRQVGKTTLIKNLLKDSLYLFLDGDDPTVRDLLKNANTEEIRSLIGKNEIIFIDEAQRVTNVGLTAKIIIDQIKPKQLIMSGSSSFELNNSINEPLTGRKWEYLLLPISWTEFEDKVGYVVSEQQLNMRLLYGMYPDVLNNTGSERDILQELVSSYLYKDILTYSGIRKPEILEKLLRALAYQLGNEVSYNELSQIVGVDKNTVSAYIDLLTQAFVIFKLPSFSRNLRNEIKKNQKIYFYDLGVRNTIIGDFSPLDSRPDKGSLWENFLIVERMKQNLYHRNYAMSFFWRTKDQQEIDYVEEIDGKVTGFEFKWKDVTKIKKPSRFMETYNAKVNIVHRENFRSFLKKIKET</sequence>
<feature type="domain" description="AAA" evidence="1">
    <location>
        <begin position="19"/>
        <end position="138"/>
    </location>
</feature>
<accession>A0ABP3XQH9</accession>
<dbReference type="InterPro" id="IPR027417">
    <property type="entry name" value="P-loop_NTPase"/>
</dbReference>
<proteinExistence type="predicted"/>
<evidence type="ECO:0000313" key="3">
    <source>
        <dbReference type="EMBL" id="GAA0871504.1"/>
    </source>
</evidence>